<keyword evidence="1" id="KW-1133">Transmembrane helix</keyword>
<proteinExistence type="predicted"/>
<name>A0A940NLL1_9BACI</name>
<protein>
    <submittedName>
        <fullName evidence="2">Uncharacterized protein</fullName>
    </submittedName>
</protein>
<dbReference type="EMBL" id="JAGIYQ010000011">
    <property type="protein sequence ID" value="MBP0726477.1"/>
    <property type="molecule type" value="Genomic_DNA"/>
</dbReference>
<organism evidence="2 3">
    <name type="scientific">Gottfriedia endophytica</name>
    <dbReference type="NCBI Taxonomy" id="2820819"/>
    <lineage>
        <taxon>Bacteria</taxon>
        <taxon>Bacillati</taxon>
        <taxon>Bacillota</taxon>
        <taxon>Bacilli</taxon>
        <taxon>Bacillales</taxon>
        <taxon>Bacillaceae</taxon>
        <taxon>Gottfriedia</taxon>
    </lineage>
</organism>
<dbReference type="Proteomes" id="UP000682134">
    <property type="component" value="Unassembled WGS sequence"/>
</dbReference>
<gene>
    <name evidence="2" type="ORF">J5Y03_15050</name>
</gene>
<accession>A0A940NLL1</accession>
<keyword evidence="3" id="KW-1185">Reference proteome</keyword>
<feature type="transmembrane region" description="Helical" evidence="1">
    <location>
        <begin position="44"/>
        <end position="68"/>
    </location>
</feature>
<keyword evidence="1" id="KW-0812">Transmembrane</keyword>
<dbReference type="AlphaFoldDB" id="A0A940NLL1"/>
<dbReference type="RefSeq" id="WP_209406821.1">
    <property type="nucleotide sequence ID" value="NZ_JAGIYQ010000011.1"/>
</dbReference>
<evidence type="ECO:0000313" key="3">
    <source>
        <dbReference type="Proteomes" id="UP000682134"/>
    </source>
</evidence>
<sequence length="92" mass="10153">MGKAKAINMISFFLLLVCLSLFLLVATSHESLLFLKKLLGFHPLNAVLVLSFLTILISLIGFTGAFTWKGKFRSLFSLMISLSLSIFVSVVL</sequence>
<keyword evidence="1" id="KW-0472">Membrane</keyword>
<reference evidence="2" key="1">
    <citation type="submission" date="2021-04" db="EMBL/GenBank/DDBJ databases">
        <title>Genome seq and assembly of Bacillus sp.</title>
        <authorList>
            <person name="Chhetri G."/>
        </authorList>
    </citation>
    <scope>NUCLEOTIDE SEQUENCE</scope>
    <source>
        <strain evidence="2">RG28</strain>
    </source>
</reference>
<comment type="caution">
    <text evidence="2">The sequence shown here is derived from an EMBL/GenBank/DDBJ whole genome shotgun (WGS) entry which is preliminary data.</text>
</comment>
<evidence type="ECO:0000313" key="2">
    <source>
        <dbReference type="EMBL" id="MBP0726477.1"/>
    </source>
</evidence>
<feature type="transmembrane region" description="Helical" evidence="1">
    <location>
        <begin position="75"/>
        <end position="91"/>
    </location>
</feature>
<evidence type="ECO:0000256" key="1">
    <source>
        <dbReference type="SAM" id="Phobius"/>
    </source>
</evidence>